<proteinExistence type="predicted"/>
<keyword evidence="2" id="KW-1185">Reference proteome</keyword>
<dbReference type="GO" id="GO:0043657">
    <property type="term" value="C:host cell"/>
    <property type="evidence" value="ECO:0007669"/>
    <property type="project" value="UniProtKB-SubCell"/>
</dbReference>
<evidence type="ECO:0000313" key="1">
    <source>
        <dbReference type="EMBL" id="GMF36250.1"/>
    </source>
</evidence>
<reference evidence="1" key="1">
    <citation type="submission" date="2023-04" db="EMBL/GenBank/DDBJ databases">
        <title>Phytophthora lilii NBRC 32176.</title>
        <authorList>
            <person name="Ichikawa N."/>
            <person name="Sato H."/>
            <person name="Tonouchi N."/>
        </authorList>
    </citation>
    <scope>NUCLEOTIDE SEQUENCE</scope>
    <source>
        <strain evidence="1">NBRC 32176</strain>
    </source>
</reference>
<dbReference type="Proteomes" id="UP001165083">
    <property type="component" value="Unassembled WGS sequence"/>
</dbReference>
<dbReference type="EMBL" id="BSXW01001374">
    <property type="protein sequence ID" value="GMF36250.1"/>
    <property type="molecule type" value="Genomic_DNA"/>
</dbReference>
<organism evidence="1 2">
    <name type="scientific">Phytophthora lilii</name>
    <dbReference type="NCBI Taxonomy" id="2077276"/>
    <lineage>
        <taxon>Eukaryota</taxon>
        <taxon>Sar</taxon>
        <taxon>Stramenopiles</taxon>
        <taxon>Oomycota</taxon>
        <taxon>Peronosporomycetes</taxon>
        <taxon>Peronosporales</taxon>
        <taxon>Peronosporaceae</taxon>
        <taxon>Phytophthora</taxon>
    </lineage>
</organism>
<sequence length="170" mass="19212">MLSFVVKASVSHGPGATARCGDVIRLQSELFRDWHKGGDSPAGVFSLLDLDRLGDKLVDSPLLATWLQYTEYFSYMEPKKKVTMISLLRVHVSDGALSYMLIQAKQVQTTKKIATQLQNDLLSSWMTARKRPAEVDAWLHVEGTATNNANRMLFETYANGYKHMMEELDR</sequence>
<name>A0A9W7CN06_9STRA</name>
<protein>
    <submittedName>
        <fullName evidence="1">Unnamed protein product</fullName>
    </submittedName>
</protein>
<evidence type="ECO:0000313" key="2">
    <source>
        <dbReference type="Proteomes" id="UP001165083"/>
    </source>
</evidence>
<dbReference type="AlphaFoldDB" id="A0A9W7CN06"/>
<dbReference type="GO" id="GO:0005576">
    <property type="term" value="C:extracellular region"/>
    <property type="evidence" value="ECO:0007669"/>
    <property type="project" value="UniProtKB-SubCell"/>
</dbReference>
<accession>A0A9W7CN06</accession>
<gene>
    <name evidence="1" type="ORF">Plil01_001534400</name>
</gene>
<comment type="caution">
    <text evidence="1">The sequence shown here is derived from an EMBL/GenBank/DDBJ whole genome shotgun (WGS) entry which is preliminary data.</text>
</comment>
<dbReference type="OrthoDB" id="105464at2759"/>